<dbReference type="GO" id="GO:0008237">
    <property type="term" value="F:metallopeptidase activity"/>
    <property type="evidence" value="ECO:0007669"/>
    <property type="project" value="UniProtKB-KW"/>
</dbReference>
<dbReference type="PANTHER" id="PTHR30471:SF3">
    <property type="entry name" value="UPF0758 PROTEIN YEES-RELATED"/>
    <property type="match status" value="1"/>
</dbReference>
<dbReference type="InterPro" id="IPR037518">
    <property type="entry name" value="MPN"/>
</dbReference>
<accession>A0A2M7FWS9</accession>
<dbReference type="Pfam" id="PF04002">
    <property type="entry name" value="RadC"/>
    <property type="match status" value="1"/>
</dbReference>
<evidence type="ECO:0000256" key="2">
    <source>
        <dbReference type="ARBA" id="ARBA00022723"/>
    </source>
</evidence>
<evidence type="ECO:0000313" key="8">
    <source>
        <dbReference type="Proteomes" id="UP000231019"/>
    </source>
</evidence>
<name>A0A2M7FWS9_9BACT</name>
<keyword evidence="4" id="KW-0862">Zinc</keyword>
<dbReference type="GO" id="GO:0006508">
    <property type="term" value="P:proteolysis"/>
    <property type="evidence" value="ECO:0007669"/>
    <property type="project" value="UniProtKB-KW"/>
</dbReference>
<keyword evidence="1" id="KW-0645">Protease</keyword>
<protein>
    <recommendedName>
        <fullName evidence="6">MPN domain-containing protein</fullName>
    </recommendedName>
</protein>
<keyword evidence="5" id="KW-0482">Metalloprotease</keyword>
<evidence type="ECO:0000256" key="3">
    <source>
        <dbReference type="ARBA" id="ARBA00022801"/>
    </source>
</evidence>
<dbReference type="InterPro" id="IPR001405">
    <property type="entry name" value="UPF0758"/>
</dbReference>
<evidence type="ECO:0000256" key="4">
    <source>
        <dbReference type="ARBA" id="ARBA00022833"/>
    </source>
</evidence>
<evidence type="ECO:0000256" key="1">
    <source>
        <dbReference type="ARBA" id="ARBA00022670"/>
    </source>
</evidence>
<dbReference type="AlphaFoldDB" id="A0A2M7FWS9"/>
<dbReference type="GO" id="GO:0046872">
    <property type="term" value="F:metal ion binding"/>
    <property type="evidence" value="ECO:0007669"/>
    <property type="project" value="UniProtKB-KW"/>
</dbReference>
<dbReference type="PANTHER" id="PTHR30471">
    <property type="entry name" value="DNA REPAIR PROTEIN RADC"/>
    <property type="match status" value="1"/>
</dbReference>
<feature type="domain" description="MPN" evidence="6">
    <location>
        <begin position="77"/>
        <end position="198"/>
    </location>
</feature>
<proteinExistence type="predicted"/>
<keyword evidence="3" id="KW-0378">Hydrolase</keyword>
<dbReference type="PROSITE" id="PS50249">
    <property type="entry name" value="MPN"/>
    <property type="match status" value="1"/>
</dbReference>
<sequence>MEEKSIHLLLPVNILVRNGFAWCLELLEEGRLYQESTRSPSHTTCPTCLSNYQKATEDPLHPLRDHLLLANLKRSLVMKSPEIVARYCRSMVREEQIVLKCLALTSRQRFISAKVLALGTLTGILTHPREIFHFVLSQNAFGFILVQNQPSGESDPCEEACELTEKMVECSKLMQLEFYDHVIVALDGYYSFRERTAIWE</sequence>
<organism evidence="7 8">
    <name type="scientific">bacterium (Candidatus Blackallbacteria) CG17_big_fil_post_rev_8_21_14_2_50_48_46</name>
    <dbReference type="NCBI Taxonomy" id="2014261"/>
    <lineage>
        <taxon>Bacteria</taxon>
        <taxon>Candidatus Blackallbacteria</taxon>
    </lineage>
</organism>
<keyword evidence="2" id="KW-0479">Metal-binding</keyword>
<dbReference type="Proteomes" id="UP000231019">
    <property type="component" value="Unassembled WGS sequence"/>
</dbReference>
<dbReference type="EMBL" id="PFFQ01000067">
    <property type="protein sequence ID" value="PIW13666.1"/>
    <property type="molecule type" value="Genomic_DNA"/>
</dbReference>
<dbReference type="InterPro" id="IPR025657">
    <property type="entry name" value="RadC_JAB"/>
</dbReference>
<comment type="caution">
    <text evidence="7">The sequence shown here is derived from an EMBL/GenBank/DDBJ whole genome shotgun (WGS) entry which is preliminary data.</text>
</comment>
<reference evidence="7 8" key="1">
    <citation type="submission" date="2017-09" db="EMBL/GenBank/DDBJ databases">
        <title>Depth-based differentiation of microbial function through sediment-hosted aquifers and enrichment of novel symbionts in the deep terrestrial subsurface.</title>
        <authorList>
            <person name="Probst A.J."/>
            <person name="Ladd B."/>
            <person name="Jarett J.K."/>
            <person name="Geller-Mcgrath D.E."/>
            <person name="Sieber C.M."/>
            <person name="Emerson J.B."/>
            <person name="Anantharaman K."/>
            <person name="Thomas B.C."/>
            <person name="Malmstrom R."/>
            <person name="Stieglmeier M."/>
            <person name="Klingl A."/>
            <person name="Woyke T."/>
            <person name="Ryan C.M."/>
            <person name="Banfield J.F."/>
        </authorList>
    </citation>
    <scope>NUCLEOTIDE SEQUENCE [LARGE SCALE GENOMIC DNA]</scope>
    <source>
        <strain evidence="7">CG17_big_fil_post_rev_8_21_14_2_50_48_46</strain>
    </source>
</reference>
<dbReference type="Gene3D" id="3.40.140.10">
    <property type="entry name" value="Cytidine Deaminase, domain 2"/>
    <property type="match status" value="1"/>
</dbReference>
<gene>
    <name evidence="7" type="ORF">COW36_25015</name>
</gene>
<evidence type="ECO:0000313" key="7">
    <source>
        <dbReference type="EMBL" id="PIW13666.1"/>
    </source>
</evidence>
<evidence type="ECO:0000259" key="6">
    <source>
        <dbReference type="PROSITE" id="PS50249"/>
    </source>
</evidence>
<evidence type="ECO:0000256" key="5">
    <source>
        <dbReference type="ARBA" id="ARBA00023049"/>
    </source>
</evidence>